<evidence type="ECO:0000313" key="1">
    <source>
        <dbReference type="EMBL" id="OCH91670.1"/>
    </source>
</evidence>
<gene>
    <name evidence="1" type="ORF">OBBRIDRAFT_512253</name>
</gene>
<sequence>MAKVNDEFHANKVYAEQLFPLGHGMPLWEPEPNGTGGVEIGDVGYIQDGGFYRLFNATRPADDTINEHFGCPEAYRLLVTNDRLCYRRPHAIPAGSLCSKSIKRTEVDVQAAVYGAGGGLSFTYTGGRGAILNLLDPATRMRLHEDRAVVEYMSQNFDSWYHFATETLRMDLHHSDIIFVRGWMKTSRWAVAAFAQGGQSGTLTFNINPAFPAGASLNISVSKDVTVSHQYRVGPLPQAPEGSHLPITHDELSSHPSVHTEQRCDQCIFLHYYKMRSRFWRPRVVKAASGPQDLQEFSDDEFNPCVPSSSSSPISEDLVLECIPGTSPVPDPVDDILDYILSV</sequence>
<reference evidence="1 2" key="1">
    <citation type="submission" date="2016-07" db="EMBL/GenBank/DDBJ databases">
        <title>Draft genome of the white-rot fungus Obba rivulosa 3A-2.</title>
        <authorList>
            <consortium name="DOE Joint Genome Institute"/>
            <person name="Miettinen O."/>
            <person name="Riley R."/>
            <person name="Acob R."/>
            <person name="Barry K."/>
            <person name="Cullen D."/>
            <person name="De Vries R."/>
            <person name="Hainaut M."/>
            <person name="Hatakka A."/>
            <person name="Henrissat B."/>
            <person name="Hilden K."/>
            <person name="Kuo R."/>
            <person name="Labutti K."/>
            <person name="Lipzen A."/>
            <person name="Makela M.R."/>
            <person name="Sandor L."/>
            <person name="Spatafora J.W."/>
            <person name="Grigoriev I.V."/>
            <person name="Hibbett D.S."/>
        </authorList>
    </citation>
    <scope>NUCLEOTIDE SEQUENCE [LARGE SCALE GENOMIC DNA]</scope>
    <source>
        <strain evidence="1 2">3A-2</strain>
    </source>
</reference>
<dbReference type="AlphaFoldDB" id="A0A8E2B0M3"/>
<name>A0A8E2B0M3_9APHY</name>
<evidence type="ECO:0000313" key="2">
    <source>
        <dbReference type="Proteomes" id="UP000250043"/>
    </source>
</evidence>
<proteinExistence type="predicted"/>
<protein>
    <submittedName>
        <fullName evidence="1">Uncharacterized protein</fullName>
    </submittedName>
</protein>
<dbReference type="Proteomes" id="UP000250043">
    <property type="component" value="Unassembled WGS sequence"/>
</dbReference>
<accession>A0A8E2B0M3</accession>
<organism evidence="1 2">
    <name type="scientific">Obba rivulosa</name>
    <dbReference type="NCBI Taxonomy" id="1052685"/>
    <lineage>
        <taxon>Eukaryota</taxon>
        <taxon>Fungi</taxon>
        <taxon>Dikarya</taxon>
        <taxon>Basidiomycota</taxon>
        <taxon>Agaricomycotina</taxon>
        <taxon>Agaricomycetes</taxon>
        <taxon>Polyporales</taxon>
        <taxon>Gelatoporiaceae</taxon>
        <taxon>Obba</taxon>
    </lineage>
</organism>
<dbReference type="OrthoDB" id="2804412at2759"/>
<dbReference type="EMBL" id="KV722381">
    <property type="protein sequence ID" value="OCH91670.1"/>
    <property type="molecule type" value="Genomic_DNA"/>
</dbReference>
<keyword evidence="2" id="KW-1185">Reference proteome</keyword>